<name>A0AAV8R8D6_ENSVE</name>
<organism evidence="11 12">
    <name type="scientific">Ensete ventricosum</name>
    <name type="common">Abyssinian banana</name>
    <name type="synonym">Musa ensete</name>
    <dbReference type="NCBI Taxonomy" id="4639"/>
    <lineage>
        <taxon>Eukaryota</taxon>
        <taxon>Viridiplantae</taxon>
        <taxon>Streptophyta</taxon>
        <taxon>Embryophyta</taxon>
        <taxon>Tracheophyta</taxon>
        <taxon>Spermatophyta</taxon>
        <taxon>Magnoliopsida</taxon>
        <taxon>Liliopsida</taxon>
        <taxon>Zingiberales</taxon>
        <taxon>Musaceae</taxon>
        <taxon>Ensete</taxon>
    </lineage>
</organism>
<reference evidence="11 12" key="1">
    <citation type="submission" date="2022-12" db="EMBL/GenBank/DDBJ databases">
        <title>Chromosome-scale assembly of the Ensete ventricosum genome.</title>
        <authorList>
            <person name="Dussert Y."/>
            <person name="Stocks J."/>
            <person name="Wendawek A."/>
            <person name="Woldeyes F."/>
            <person name="Nichols R.A."/>
            <person name="Borrell J.S."/>
        </authorList>
    </citation>
    <scope>NUCLEOTIDE SEQUENCE [LARGE SCALE GENOMIC DNA]</scope>
    <source>
        <strain evidence="12">cv. Maze</strain>
        <tissue evidence="11">Seeds</tissue>
    </source>
</reference>
<dbReference type="InterPro" id="IPR011050">
    <property type="entry name" value="Pectin_lyase_fold/virulence"/>
</dbReference>
<dbReference type="Gene3D" id="2.160.20.10">
    <property type="entry name" value="Single-stranded right-handed beta-helix, Pectin lyase-like"/>
    <property type="match status" value="1"/>
</dbReference>
<dbReference type="PROSITE" id="PS00800">
    <property type="entry name" value="PECTINESTERASE_1"/>
    <property type="match status" value="1"/>
</dbReference>
<dbReference type="GO" id="GO:0004857">
    <property type="term" value="F:enzyme inhibitor activity"/>
    <property type="evidence" value="ECO:0007669"/>
    <property type="project" value="InterPro"/>
</dbReference>
<comment type="similarity">
    <text evidence="2">In the N-terminal section; belongs to the PMEI family.</text>
</comment>
<evidence type="ECO:0000256" key="2">
    <source>
        <dbReference type="ARBA" id="ARBA00006027"/>
    </source>
</evidence>
<evidence type="ECO:0000256" key="8">
    <source>
        <dbReference type="SAM" id="MobiDB-lite"/>
    </source>
</evidence>
<dbReference type="AlphaFoldDB" id="A0AAV8R8D6"/>
<dbReference type="Gene3D" id="1.20.140.40">
    <property type="entry name" value="Invertase/pectin methylesterase inhibitor family protein"/>
    <property type="match status" value="1"/>
</dbReference>
<dbReference type="GO" id="GO:0042545">
    <property type="term" value="P:cell wall modification"/>
    <property type="evidence" value="ECO:0007669"/>
    <property type="project" value="UniProtKB-UniRule"/>
</dbReference>
<evidence type="ECO:0000256" key="7">
    <source>
        <dbReference type="RuleBase" id="RU000589"/>
    </source>
</evidence>
<dbReference type="Pfam" id="PF01095">
    <property type="entry name" value="Pectinesterase"/>
    <property type="match status" value="1"/>
</dbReference>
<keyword evidence="7" id="KW-0961">Cell wall biogenesis/degradation</keyword>
<evidence type="ECO:0000259" key="10">
    <source>
        <dbReference type="SMART" id="SM00856"/>
    </source>
</evidence>
<dbReference type="InterPro" id="IPR035513">
    <property type="entry name" value="Invertase/methylesterase_inhib"/>
</dbReference>
<comment type="subcellular location">
    <subcellularLocation>
        <location evidence="7">Secreted</location>
        <location evidence="7">Cell wall</location>
    </subcellularLocation>
</comment>
<keyword evidence="4 7" id="KW-0378">Hydrolase</keyword>
<dbReference type="PANTHER" id="PTHR31707">
    <property type="entry name" value="PECTINESTERASE"/>
    <property type="match status" value="1"/>
</dbReference>
<dbReference type="GO" id="GO:0030599">
    <property type="term" value="F:pectinesterase activity"/>
    <property type="evidence" value="ECO:0007669"/>
    <property type="project" value="UniProtKB-UniRule"/>
</dbReference>
<feature type="compositionally biased region" description="Polar residues" evidence="8">
    <location>
        <begin position="480"/>
        <end position="499"/>
    </location>
</feature>
<evidence type="ECO:0000256" key="1">
    <source>
        <dbReference type="ARBA" id="ARBA00005184"/>
    </source>
</evidence>
<dbReference type="InterPro" id="IPR006501">
    <property type="entry name" value="Pectinesterase_inhib_dom"/>
</dbReference>
<comment type="caution">
    <text evidence="11">The sequence shown here is derived from an EMBL/GenBank/DDBJ whole genome shotgun (WGS) entry which is preliminary data.</text>
</comment>
<dbReference type="Proteomes" id="UP001222027">
    <property type="component" value="Unassembled WGS sequence"/>
</dbReference>
<dbReference type="FunFam" id="2.160.20.10:FF:000001">
    <property type="entry name" value="Pectinesterase"/>
    <property type="match status" value="1"/>
</dbReference>
<accession>A0AAV8R8D6</accession>
<dbReference type="InterPro" id="IPR018040">
    <property type="entry name" value="Pectinesterase_Tyr_AS"/>
</dbReference>
<dbReference type="GO" id="GO:0045490">
    <property type="term" value="P:pectin catabolic process"/>
    <property type="evidence" value="ECO:0007669"/>
    <property type="project" value="UniProtKB-UniRule"/>
</dbReference>
<dbReference type="InterPro" id="IPR012334">
    <property type="entry name" value="Pectin_lyas_fold"/>
</dbReference>
<feature type="domain" description="Pectinesterase inhibitor" evidence="10">
    <location>
        <begin position="113"/>
        <end position="263"/>
    </location>
</feature>
<evidence type="ECO:0000256" key="4">
    <source>
        <dbReference type="ARBA" id="ARBA00022801"/>
    </source>
</evidence>
<keyword evidence="9" id="KW-0472">Membrane</keyword>
<evidence type="ECO:0000256" key="5">
    <source>
        <dbReference type="ARBA" id="ARBA00023085"/>
    </source>
</evidence>
<dbReference type="EC" id="3.1.1.11" evidence="7"/>
<keyword evidence="5 7" id="KW-0063">Aspartyl esterase</keyword>
<evidence type="ECO:0000256" key="9">
    <source>
        <dbReference type="SAM" id="Phobius"/>
    </source>
</evidence>
<evidence type="ECO:0000313" key="12">
    <source>
        <dbReference type="Proteomes" id="UP001222027"/>
    </source>
</evidence>
<dbReference type="NCBIfam" id="TIGR01614">
    <property type="entry name" value="PME_inhib"/>
    <property type="match status" value="1"/>
</dbReference>
<keyword evidence="7" id="KW-0134">Cell wall</keyword>
<dbReference type="Pfam" id="PF04043">
    <property type="entry name" value="PMEI"/>
    <property type="match status" value="1"/>
</dbReference>
<keyword evidence="7" id="KW-0964">Secreted</keyword>
<sequence>MAHGGGVFPNLSRSAIAAVSFAPHSSPSPLPWCSFSYTNSPSSSVSEMLPVGIMSMSERAISGDGRHKRKVIAWVLAVSLAVALSAAFSLRTTMPASHELKPLDTVSRAAATTTESGVVSACKSTRYPDACEAALASLATRAGAKGPKEMFHVSVEFAQSRTLLARDMAYNLTLSSAQTSTSRSPSGVHDCLELLDITSDQLNDVLQPKEGGSSHDARTWLSAALTNQATCSESLQAVKAEGGDSLSARVRSLSQHISNSLALQGKVQDDDGVGGGRKLLSDGFPAWLSAADRRLLEASPDEIRADAVVAKDGSGTHATINDAIAFVSLASSGGGRKVIYVKAGTYDEFINVPTKQKNVMLMGDGKGKSVIVGSRNVNDGWTTYNSATVAAMGAGFIAKGLTIINNSGPNKNQAVALRVGADKSVVHQCSIQGYQDTLYTHSNRQFYTETDIYGTIDFIFGNSAVVLQNCYIQPRKPGGTQKNSVTAQGRTDPNQNTGISIQKCRIQGSSDLGSSTPTYLGRPWQKYSRTVVMQSYLDGSIDAAGWDKWSGSFALSTLYYGEYENTGPGASKSGRVRWAGVHTALSSDEASKFTVSEFIVGDSWLPDTGVSYTAGL</sequence>
<evidence type="ECO:0000256" key="6">
    <source>
        <dbReference type="PROSITE-ProRule" id="PRU10040"/>
    </source>
</evidence>
<proteinExistence type="inferred from homology"/>
<protein>
    <recommendedName>
        <fullName evidence="7">Pectinesterase</fullName>
        <ecNumber evidence="7">3.1.1.11</ecNumber>
    </recommendedName>
</protein>
<feature type="transmembrane region" description="Helical" evidence="9">
    <location>
        <begin position="71"/>
        <end position="90"/>
    </location>
</feature>
<comment type="pathway">
    <text evidence="1 7">Glycan metabolism; pectin degradation; 2-dehydro-3-deoxy-D-gluconate from pectin: step 1/5.</text>
</comment>
<keyword evidence="12" id="KW-1185">Reference proteome</keyword>
<evidence type="ECO:0000313" key="11">
    <source>
        <dbReference type="EMBL" id="KAJ8491322.1"/>
    </source>
</evidence>
<dbReference type="InterPro" id="IPR033131">
    <property type="entry name" value="Pectinesterase_Asp_AS"/>
</dbReference>
<keyword evidence="9" id="KW-0812">Transmembrane</keyword>
<dbReference type="InterPro" id="IPR000070">
    <property type="entry name" value="Pectinesterase_cat"/>
</dbReference>
<keyword evidence="9" id="KW-1133">Transmembrane helix</keyword>
<dbReference type="SMART" id="SM00856">
    <property type="entry name" value="PMEI"/>
    <property type="match status" value="1"/>
</dbReference>
<dbReference type="EMBL" id="JAQQAF010000004">
    <property type="protein sequence ID" value="KAJ8491322.1"/>
    <property type="molecule type" value="Genomic_DNA"/>
</dbReference>
<feature type="active site" evidence="6">
    <location>
        <position position="457"/>
    </location>
</feature>
<dbReference type="SUPFAM" id="SSF51126">
    <property type="entry name" value="Pectin lyase-like"/>
    <property type="match status" value="1"/>
</dbReference>
<dbReference type="CDD" id="cd15798">
    <property type="entry name" value="PMEI-like_3"/>
    <property type="match status" value="1"/>
</dbReference>
<comment type="catalytic activity">
    <reaction evidence="7">
        <text>[(1-&gt;4)-alpha-D-galacturonosyl methyl ester](n) + n H2O = [(1-&gt;4)-alpha-D-galacturonosyl](n) + n methanol + n H(+)</text>
        <dbReference type="Rhea" id="RHEA:22380"/>
        <dbReference type="Rhea" id="RHEA-COMP:14570"/>
        <dbReference type="Rhea" id="RHEA-COMP:14573"/>
        <dbReference type="ChEBI" id="CHEBI:15377"/>
        <dbReference type="ChEBI" id="CHEBI:15378"/>
        <dbReference type="ChEBI" id="CHEBI:17790"/>
        <dbReference type="ChEBI" id="CHEBI:140522"/>
        <dbReference type="ChEBI" id="CHEBI:140523"/>
        <dbReference type="EC" id="3.1.1.11"/>
    </reaction>
</comment>
<dbReference type="PROSITE" id="PS00503">
    <property type="entry name" value="PECTINESTERASE_2"/>
    <property type="match status" value="1"/>
</dbReference>
<evidence type="ECO:0000256" key="3">
    <source>
        <dbReference type="ARBA" id="ARBA00007786"/>
    </source>
</evidence>
<gene>
    <name evidence="11" type="ORF">OPV22_013043</name>
</gene>
<comment type="function">
    <text evidence="7">Acts in the modification of cell walls via demethylesterification of cell wall pectin.</text>
</comment>
<comment type="similarity">
    <text evidence="3">In the C-terminal section; belongs to the pectinesterase family.</text>
</comment>
<dbReference type="SUPFAM" id="SSF101148">
    <property type="entry name" value="Plant invertase/pectin methylesterase inhibitor"/>
    <property type="match status" value="1"/>
</dbReference>
<feature type="region of interest" description="Disordered" evidence="8">
    <location>
        <begin position="478"/>
        <end position="499"/>
    </location>
</feature>